<protein>
    <submittedName>
        <fullName evidence="2">Uncharacterized protein</fullName>
    </submittedName>
</protein>
<feature type="transmembrane region" description="Helical" evidence="1">
    <location>
        <begin position="154"/>
        <end position="176"/>
    </location>
</feature>
<accession>A0A1J4NCP0</accession>
<keyword evidence="1" id="KW-0812">Transmembrane</keyword>
<dbReference type="AlphaFoldDB" id="A0A1J4NCP0"/>
<proteinExistence type="predicted"/>
<evidence type="ECO:0000313" key="2">
    <source>
        <dbReference type="EMBL" id="OIJ28695.1"/>
    </source>
</evidence>
<feature type="transmembrane region" description="Helical" evidence="1">
    <location>
        <begin position="79"/>
        <end position="99"/>
    </location>
</feature>
<name>A0A1J4NCP0_9ACTN</name>
<reference evidence="2" key="1">
    <citation type="submission" date="2016-10" db="EMBL/GenBank/DDBJ databases">
        <title>Draft Genome Sequence of Nocardioides luteus Strain BAFB, an Alkane-Degrading Bacterium Isolated from JP-7 Polluted Soil.</title>
        <authorList>
            <person name="Brown L."/>
            <person name="Ruiz O.N."/>
            <person name="Gunasekera T."/>
        </authorList>
    </citation>
    <scope>NUCLEOTIDE SEQUENCE [LARGE SCALE GENOMIC DNA]</scope>
    <source>
        <strain evidence="2">BAFB</strain>
    </source>
</reference>
<dbReference type="EMBL" id="JZDQ02000001">
    <property type="protein sequence ID" value="OIJ28695.1"/>
    <property type="molecule type" value="Genomic_DNA"/>
</dbReference>
<keyword evidence="1" id="KW-1133">Transmembrane helix</keyword>
<feature type="transmembrane region" description="Helical" evidence="1">
    <location>
        <begin position="111"/>
        <end position="134"/>
    </location>
</feature>
<organism evidence="2 3">
    <name type="scientific">Nocardioides luteus</name>
    <dbReference type="NCBI Taxonomy" id="1844"/>
    <lineage>
        <taxon>Bacteria</taxon>
        <taxon>Bacillati</taxon>
        <taxon>Actinomycetota</taxon>
        <taxon>Actinomycetes</taxon>
        <taxon>Propionibacteriales</taxon>
        <taxon>Nocardioidaceae</taxon>
        <taxon>Nocardioides</taxon>
    </lineage>
</organism>
<comment type="caution">
    <text evidence="2">The sequence shown here is derived from an EMBL/GenBank/DDBJ whole genome shotgun (WGS) entry which is preliminary data.</text>
</comment>
<gene>
    <name evidence="2" type="ORF">UG56_000225</name>
</gene>
<feature type="transmembrane region" description="Helical" evidence="1">
    <location>
        <begin position="51"/>
        <end position="73"/>
    </location>
</feature>
<feature type="transmembrane region" description="Helical" evidence="1">
    <location>
        <begin position="6"/>
        <end position="25"/>
    </location>
</feature>
<evidence type="ECO:0000256" key="1">
    <source>
        <dbReference type="SAM" id="Phobius"/>
    </source>
</evidence>
<keyword evidence="3" id="KW-1185">Reference proteome</keyword>
<dbReference type="STRING" id="1844.UG56_000225"/>
<keyword evidence="1" id="KW-0472">Membrane</keyword>
<evidence type="ECO:0000313" key="3">
    <source>
        <dbReference type="Proteomes" id="UP000033772"/>
    </source>
</evidence>
<sequence length="182" mass="18747">MLLAGAVLGALIGGVGGRLVMFLLVRLSPEADGVTSDDGFEMGRFTLSGSLNLVVVCTVLGAVGAVLYLLVRWLLFGPWWFRVLSVTLAAGVGVGNIIVHTDGLDFSLLQPALVSVLAFVAVPAAYGAALTVVAERRILACWPVPPETGTVGIATLWVLRAVALVVGVLSLVDLVGKTAVVA</sequence>
<dbReference type="Proteomes" id="UP000033772">
    <property type="component" value="Unassembled WGS sequence"/>
</dbReference>